<accession>A0A0P8BXS0</accession>
<dbReference type="InterPro" id="IPR036928">
    <property type="entry name" value="AS_sf"/>
</dbReference>
<dbReference type="PATRIC" id="fig|1305737.6.peg.2570"/>
<reference evidence="2 3" key="1">
    <citation type="submission" date="2015-09" db="EMBL/GenBank/DDBJ databases">
        <title>Identification and resolution of microdiversity through metagenomic sequencing of parallel consortia.</title>
        <authorList>
            <person name="Nelson W.C."/>
            <person name="Romine M.F."/>
            <person name="Lindemann S.R."/>
        </authorList>
    </citation>
    <scope>NUCLEOTIDE SEQUENCE [LARGE SCALE GENOMIC DNA]</scope>
    <source>
        <strain evidence="2">HL-49</strain>
    </source>
</reference>
<name>A0A0P8BXS0_9BACT</name>
<dbReference type="PANTHER" id="PTHR42678">
    <property type="entry name" value="AMIDASE"/>
    <property type="match status" value="1"/>
</dbReference>
<dbReference type="STRING" id="1305737.GCA_000526355_02736"/>
<organism evidence="2 3">
    <name type="scientific">Algoriphagus marincola HL-49</name>
    <dbReference type="NCBI Taxonomy" id="1305737"/>
    <lineage>
        <taxon>Bacteria</taxon>
        <taxon>Pseudomonadati</taxon>
        <taxon>Bacteroidota</taxon>
        <taxon>Cytophagia</taxon>
        <taxon>Cytophagales</taxon>
        <taxon>Cyclobacteriaceae</taxon>
        <taxon>Algoriphagus</taxon>
    </lineage>
</organism>
<comment type="caution">
    <text evidence="2">The sequence shown here is derived from an EMBL/GenBank/DDBJ whole genome shotgun (WGS) entry which is preliminary data.</text>
</comment>
<dbReference type="Gene3D" id="3.90.1300.10">
    <property type="entry name" value="Amidase signature (AS) domain"/>
    <property type="match status" value="1"/>
</dbReference>
<evidence type="ECO:0000313" key="2">
    <source>
        <dbReference type="EMBL" id="KPQ15067.1"/>
    </source>
</evidence>
<dbReference type="PROSITE" id="PS51257">
    <property type="entry name" value="PROKAR_LIPOPROTEIN"/>
    <property type="match status" value="1"/>
</dbReference>
<sequence>MNKNLFLALIGILIGFGCQTSREEKAIQLSELSISEIHEAYLSGDYTAEQLTKAYLERIDSLDEGINSITVINGEALIQAKALDQELKNTGKLRPLHGIPLIVKDNINTKGLPTTAGSLALKDFIPDKDAPIIAKLVDAGAIILAKSNMAEWAFSPMHSESSTFGTTRNPYNLDHVPAGSSGGTGAAVAANFGTVGLGTDTGNSIRGPSSHNALVGFRTTLGLISRTGIVPLYLRNDVVGPMCRTVEDATRVMEVMVGIDPKDPLTEYSKGKAEVDYQQFLVKNGLENARIGVLGELTGEMDSEISGLFEKAILDLGRLGAEVIDPIVIPNFAELRQNQWCATFEEDLEAFLSEYVKNDSIQTLEDIIRIGSNSQFAMDRLKMMAGNSGRWGMEEEDCGNAYEDPRRIAFREAIEAVMDSLQLDAIVYPSWNYPAARIERFQEEYRGDNSQIISPHTGQPAFTVPMGSTKNDLPAGLQFLGRMYSEPTLIRLTYAYEQGTMHRKPPKISEPRKE</sequence>
<dbReference type="SUPFAM" id="SSF75304">
    <property type="entry name" value="Amidase signature (AS) enzymes"/>
    <property type="match status" value="1"/>
</dbReference>
<dbReference type="Pfam" id="PF01425">
    <property type="entry name" value="Amidase"/>
    <property type="match status" value="1"/>
</dbReference>
<proteinExistence type="predicted"/>
<dbReference type="OrthoDB" id="9811471at2"/>
<dbReference type="AlphaFoldDB" id="A0A0P8BXS0"/>
<dbReference type="InterPro" id="IPR023631">
    <property type="entry name" value="Amidase_dom"/>
</dbReference>
<evidence type="ECO:0000259" key="1">
    <source>
        <dbReference type="Pfam" id="PF01425"/>
    </source>
</evidence>
<protein>
    <submittedName>
        <fullName evidence="2">Putative amidase</fullName>
    </submittedName>
</protein>
<gene>
    <name evidence="2" type="ORF">HLUCCX10_09750</name>
</gene>
<dbReference type="eggNOG" id="COG0154">
    <property type="taxonomic scope" value="Bacteria"/>
</dbReference>
<feature type="domain" description="Amidase" evidence="1">
    <location>
        <begin position="51"/>
        <end position="489"/>
    </location>
</feature>
<evidence type="ECO:0000313" key="3">
    <source>
        <dbReference type="Proteomes" id="UP000050421"/>
    </source>
</evidence>
<dbReference type="PANTHER" id="PTHR42678:SF34">
    <property type="entry name" value="OS04G0183300 PROTEIN"/>
    <property type="match status" value="1"/>
</dbReference>
<dbReference type="EMBL" id="LJXT01000056">
    <property type="protein sequence ID" value="KPQ15067.1"/>
    <property type="molecule type" value="Genomic_DNA"/>
</dbReference>
<dbReference type="Proteomes" id="UP000050421">
    <property type="component" value="Unassembled WGS sequence"/>
</dbReference>